<dbReference type="EMBL" id="AMZH03008336">
    <property type="protein sequence ID" value="RRT59168.1"/>
    <property type="molecule type" value="Genomic_DNA"/>
</dbReference>
<accession>A0A426Z5A9</accession>
<dbReference type="AlphaFoldDB" id="A0A426Z5A9"/>
<evidence type="ECO:0000313" key="2">
    <source>
        <dbReference type="Proteomes" id="UP000287651"/>
    </source>
</evidence>
<gene>
    <name evidence="1" type="ORF">B296_00046039</name>
</gene>
<dbReference type="Proteomes" id="UP000287651">
    <property type="component" value="Unassembled WGS sequence"/>
</dbReference>
<organism evidence="1 2">
    <name type="scientific">Ensete ventricosum</name>
    <name type="common">Abyssinian banana</name>
    <name type="synonym">Musa ensete</name>
    <dbReference type="NCBI Taxonomy" id="4639"/>
    <lineage>
        <taxon>Eukaryota</taxon>
        <taxon>Viridiplantae</taxon>
        <taxon>Streptophyta</taxon>
        <taxon>Embryophyta</taxon>
        <taxon>Tracheophyta</taxon>
        <taxon>Spermatophyta</taxon>
        <taxon>Magnoliopsida</taxon>
        <taxon>Liliopsida</taxon>
        <taxon>Zingiberales</taxon>
        <taxon>Musaceae</taxon>
        <taxon>Ensete</taxon>
    </lineage>
</organism>
<sequence>MPNLAQLRWAPPNPFSPYTTTRFPHPLLFRSCNLVPILDAFGRAAADLLASVRVQLIRHSCQETLIILLFHLYFRCHFRFF</sequence>
<evidence type="ECO:0000313" key="1">
    <source>
        <dbReference type="EMBL" id="RRT59168.1"/>
    </source>
</evidence>
<proteinExistence type="predicted"/>
<reference evidence="1 2" key="1">
    <citation type="journal article" date="2014" name="Agronomy (Basel)">
        <title>A Draft Genome Sequence for Ensete ventricosum, the Drought-Tolerant Tree Against Hunger.</title>
        <authorList>
            <person name="Harrison J."/>
            <person name="Moore K.A."/>
            <person name="Paszkiewicz K."/>
            <person name="Jones T."/>
            <person name="Grant M."/>
            <person name="Ambacheew D."/>
            <person name="Muzemil S."/>
            <person name="Studholme D.J."/>
        </authorList>
    </citation>
    <scope>NUCLEOTIDE SEQUENCE [LARGE SCALE GENOMIC DNA]</scope>
</reference>
<name>A0A426Z5A9_ENSVE</name>
<protein>
    <submittedName>
        <fullName evidence="1">Uncharacterized protein</fullName>
    </submittedName>
</protein>
<comment type="caution">
    <text evidence="1">The sequence shown here is derived from an EMBL/GenBank/DDBJ whole genome shotgun (WGS) entry which is preliminary data.</text>
</comment>